<sequence length="267" mass="27100">MATSEVAAGAIGLTAGTISAISTGVATAAPAELDAAIPAVPSPPPISLSAIISGIPVTIITATPNRIPNRPVCAITLRSMVLPSAKAKKGISVWTALLKNSRSSGSRLPSVKPTRKGSTAPTNTCGSNDAIPAVPRMIIVISGPDSSDIRTNAPASSLVPYCCIMDAYSPPLVMSIAATSASVDSPAKNPASTPCSGIIREAIAATTHATAILVTTSVPDLRRTVPVALSLMEAPMQKNHTARIGTVPVIIPLVNEPKYFPASGENV</sequence>
<name>A0A645E1W7_9ZZZZ</name>
<comment type="caution">
    <text evidence="2">The sequence shown here is derived from an EMBL/GenBank/DDBJ whole genome shotgun (WGS) entry which is preliminary data.</text>
</comment>
<reference evidence="2" key="1">
    <citation type="submission" date="2019-08" db="EMBL/GenBank/DDBJ databases">
        <authorList>
            <person name="Kucharzyk K."/>
            <person name="Murdoch R.W."/>
            <person name="Higgins S."/>
            <person name="Loffler F."/>
        </authorList>
    </citation>
    <scope>NUCLEOTIDE SEQUENCE</scope>
</reference>
<evidence type="ECO:0000313" key="2">
    <source>
        <dbReference type="EMBL" id="MPM94582.1"/>
    </source>
</evidence>
<feature type="compositionally biased region" description="Polar residues" evidence="1">
    <location>
        <begin position="116"/>
        <end position="126"/>
    </location>
</feature>
<protein>
    <submittedName>
        <fullName evidence="2">Uncharacterized protein</fullName>
    </submittedName>
</protein>
<dbReference type="AlphaFoldDB" id="A0A645E1W7"/>
<proteinExistence type="predicted"/>
<dbReference type="EMBL" id="VSSQ01041188">
    <property type="protein sequence ID" value="MPM94582.1"/>
    <property type="molecule type" value="Genomic_DNA"/>
</dbReference>
<evidence type="ECO:0000256" key="1">
    <source>
        <dbReference type="SAM" id="MobiDB-lite"/>
    </source>
</evidence>
<gene>
    <name evidence="2" type="ORF">SDC9_141728</name>
</gene>
<accession>A0A645E1W7</accession>
<feature type="region of interest" description="Disordered" evidence="1">
    <location>
        <begin position="103"/>
        <end position="126"/>
    </location>
</feature>
<organism evidence="2">
    <name type="scientific">bioreactor metagenome</name>
    <dbReference type="NCBI Taxonomy" id="1076179"/>
    <lineage>
        <taxon>unclassified sequences</taxon>
        <taxon>metagenomes</taxon>
        <taxon>ecological metagenomes</taxon>
    </lineage>
</organism>